<dbReference type="Proteomes" id="UP001235030">
    <property type="component" value="Chromosome"/>
</dbReference>
<reference evidence="1 2" key="1">
    <citation type="submission" date="2022-07" db="EMBL/GenBank/DDBJ databases">
        <title>Genome sequence of Terrisporobacter mayombei DSM6539.</title>
        <authorList>
            <person name="Boeer T."/>
            <person name="Bengelsdorf F.R."/>
            <person name="Daniel R."/>
            <person name="Poehlein A."/>
        </authorList>
    </citation>
    <scope>NUCLEOTIDE SEQUENCE [LARGE SCALE GENOMIC DNA]</scope>
    <source>
        <strain evidence="1 2">DSM 6539</strain>
    </source>
</reference>
<evidence type="ECO:0000313" key="2">
    <source>
        <dbReference type="Proteomes" id="UP001235030"/>
    </source>
</evidence>
<gene>
    <name evidence="1" type="ORF">TEMA_15720</name>
</gene>
<dbReference type="EMBL" id="CP101637">
    <property type="protein sequence ID" value="WMT81238.1"/>
    <property type="molecule type" value="Genomic_DNA"/>
</dbReference>
<sequence length="29" mass="3143">MMTKNIKLIAGLTIMSIAMSISGVYVNNQ</sequence>
<proteinExistence type="predicted"/>
<organism evidence="1 2">
    <name type="scientific">Terrisporobacter mayombei</name>
    <dbReference type="NCBI Taxonomy" id="1541"/>
    <lineage>
        <taxon>Bacteria</taxon>
        <taxon>Bacillati</taxon>
        <taxon>Bacillota</taxon>
        <taxon>Clostridia</taxon>
        <taxon>Peptostreptococcales</taxon>
        <taxon>Peptostreptococcaceae</taxon>
        <taxon>Terrisporobacter</taxon>
    </lineage>
</organism>
<name>A0ABY9Q170_9FIRM</name>
<protein>
    <submittedName>
        <fullName evidence="1">Uncharacterized protein</fullName>
    </submittedName>
</protein>
<accession>A0ABY9Q170</accession>
<evidence type="ECO:0000313" key="1">
    <source>
        <dbReference type="EMBL" id="WMT81238.1"/>
    </source>
</evidence>
<keyword evidence="2" id="KW-1185">Reference proteome</keyword>